<dbReference type="PANTHER" id="PTHR35526:SF3">
    <property type="entry name" value="ANTI-SIGMA-F FACTOR RSBW"/>
    <property type="match status" value="1"/>
</dbReference>
<dbReference type="SUPFAM" id="SSF55874">
    <property type="entry name" value="ATPase domain of HSP90 chaperone/DNA topoisomerase II/histidine kinase"/>
    <property type="match status" value="1"/>
</dbReference>
<proteinExistence type="predicted"/>
<dbReference type="GO" id="GO:0004674">
    <property type="term" value="F:protein serine/threonine kinase activity"/>
    <property type="evidence" value="ECO:0007669"/>
    <property type="project" value="UniProtKB-KW"/>
</dbReference>
<evidence type="ECO:0000256" key="1">
    <source>
        <dbReference type="ARBA" id="ARBA00022527"/>
    </source>
</evidence>
<dbReference type="EMBL" id="FNCF01000011">
    <property type="protein sequence ID" value="SDH18047.1"/>
    <property type="molecule type" value="Genomic_DNA"/>
</dbReference>
<reference evidence="4" key="1">
    <citation type="submission" date="2016-10" db="EMBL/GenBank/DDBJ databases">
        <authorList>
            <person name="Varghese N."/>
            <person name="Submissions S."/>
        </authorList>
    </citation>
    <scope>NUCLEOTIDE SEQUENCE [LARGE SCALE GENOMIC DNA]</scope>
    <source>
        <strain evidence="4">DSM 44526</strain>
    </source>
</reference>
<evidence type="ECO:0000259" key="2">
    <source>
        <dbReference type="Pfam" id="PF13581"/>
    </source>
</evidence>
<keyword evidence="4" id="KW-1185">Reference proteome</keyword>
<dbReference type="OrthoDB" id="3867457at2"/>
<dbReference type="InterPro" id="IPR036890">
    <property type="entry name" value="HATPase_C_sf"/>
</dbReference>
<evidence type="ECO:0000313" key="4">
    <source>
        <dbReference type="Proteomes" id="UP000198863"/>
    </source>
</evidence>
<keyword evidence="3" id="KW-0418">Kinase</keyword>
<dbReference type="AlphaFoldDB" id="A0A1G8AAY7"/>
<dbReference type="Gene3D" id="3.30.565.10">
    <property type="entry name" value="Histidine kinase-like ATPase, C-terminal domain"/>
    <property type="match status" value="1"/>
</dbReference>
<accession>A0A1G8AAY7</accession>
<dbReference type="PANTHER" id="PTHR35526">
    <property type="entry name" value="ANTI-SIGMA-F FACTOR RSBW-RELATED"/>
    <property type="match status" value="1"/>
</dbReference>
<dbReference type="CDD" id="cd16936">
    <property type="entry name" value="HATPase_RsbW-like"/>
    <property type="match status" value="1"/>
</dbReference>
<dbReference type="Pfam" id="PF13581">
    <property type="entry name" value="HATPase_c_2"/>
    <property type="match status" value="1"/>
</dbReference>
<evidence type="ECO:0000313" key="3">
    <source>
        <dbReference type="EMBL" id="SDH18047.1"/>
    </source>
</evidence>
<dbReference type="Proteomes" id="UP000198863">
    <property type="component" value="Unassembled WGS sequence"/>
</dbReference>
<keyword evidence="3" id="KW-0808">Transferase</keyword>
<dbReference type="RefSeq" id="WP_091069291.1">
    <property type="nucleotide sequence ID" value="NZ_FNCF01000011.1"/>
</dbReference>
<name>A0A1G8AAY7_9ACTN</name>
<keyword evidence="1" id="KW-0723">Serine/threonine-protein kinase</keyword>
<organism evidence="3 4">
    <name type="scientific">Klenkia brasiliensis</name>
    <dbReference type="NCBI Taxonomy" id="333142"/>
    <lineage>
        <taxon>Bacteria</taxon>
        <taxon>Bacillati</taxon>
        <taxon>Actinomycetota</taxon>
        <taxon>Actinomycetes</taxon>
        <taxon>Geodermatophilales</taxon>
        <taxon>Geodermatophilaceae</taxon>
        <taxon>Klenkia</taxon>
    </lineage>
</organism>
<protein>
    <submittedName>
        <fullName evidence="3">Histidine kinase-like ATPase domain-containing protein</fullName>
    </submittedName>
</protein>
<sequence>MGTIRREDMSAYQHAAAASSWAQDTPVPDPSPTDRLVLVLESLRSLGAVRRQVRGFLTAGLAPAAGDAGEDAVESAVLVIDELTSNALRHGRPPSRLLVTDEPDRWVVIVSDGAPDRPPTPAVERPEGAGGYGLHVVADLTAEHGVHYETDHKLVWACLRKPSG</sequence>
<dbReference type="InterPro" id="IPR050267">
    <property type="entry name" value="Anti-sigma-factor_SerPK"/>
</dbReference>
<gene>
    <name evidence="3" type="ORF">SAMN05660324_0085</name>
</gene>
<feature type="domain" description="Histidine kinase/HSP90-like ATPase" evidence="2">
    <location>
        <begin position="51"/>
        <end position="156"/>
    </location>
</feature>
<dbReference type="InterPro" id="IPR003594">
    <property type="entry name" value="HATPase_dom"/>
</dbReference>